<dbReference type="PANTHER" id="PTHR48081:SF8">
    <property type="entry name" value="ALPHA_BETA HYDROLASE FOLD-3 DOMAIN-CONTAINING PROTEIN-RELATED"/>
    <property type="match status" value="1"/>
</dbReference>
<dbReference type="InterPro" id="IPR013094">
    <property type="entry name" value="AB_hydrolase_3"/>
</dbReference>
<dbReference type="RefSeq" id="WP_086789939.1">
    <property type="nucleotide sequence ID" value="NZ_JAGIOO010000001.1"/>
</dbReference>
<dbReference type="InterPro" id="IPR029058">
    <property type="entry name" value="AB_hydrolase_fold"/>
</dbReference>
<organism evidence="3 4">
    <name type="scientific">Crossiella equi</name>
    <dbReference type="NCBI Taxonomy" id="130796"/>
    <lineage>
        <taxon>Bacteria</taxon>
        <taxon>Bacillati</taxon>
        <taxon>Actinomycetota</taxon>
        <taxon>Actinomycetes</taxon>
        <taxon>Pseudonocardiales</taxon>
        <taxon>Pseudonocardiaceae</taxon>
        <taxon>Crossiella</taxon>
    </lineage>
</organism>
<dbReference type="PANTHER" id="PTHR48081">
    <property type="entry name" value="AB HYDROLASE SUPERFAMILY PROTEIN C4A8.06C"/>
    <property type="match status" value="1"/>
</dbReference>
<dbReference type="GO" id="GO:0016787">
    <property type="term" value="F:hydrolase activity"/>
    <property type="evidence" value="ECO:0007669"/>
    <property type="project" value="UniProtKB-KW"/>
</dbReference>
<evidence type="ECO:0000313" key="3">
    <source>
        <dbReference type="EMBL" id="MBP2472621.1"/>
    </source>
</evidence>
<accession>A0ABS5A7Q3</accession>
<proteinExistence type="predicted"/>
<gene>
    <name evidence="3" type="ORF">JOF53_001493</name>
</gene>
<dbReference type="SUPFAM" id="SSF53474">
    <property type="entry name" value="alpha/beta-Hydrolases"/>
    <property type="match status" value="1"/>
</dbReference>
<keyword evidence="4" id="KW-1185">Reference proteome</keyword>
<dbReference type="Gene3D" id="3.40.50.1820">
    <property type="entry name" value="alpha/beta hydrolase"/>
    <property type="match status" value="1"/>
</dbReference>
<dbReference type="Proteomes" id="UP001519363">
    <property type="component" value="Unassembled WGS sequence"/>
</dbReference>
<feature type="domain" description="Alpha/beta hydrolase fold-3" evidence="2">
    <location>
        <begin position="81"/>
        <end position="279"/>
    </location>
</feature>
<keyword evidence="1 3" id="KW-0378">Hydrolase</keyword>
<dbReference type="InterPro" id="IPR050300">
    <property type="entry name" value="GDXG_lipolytic_enzyme"/>
</dbReference>
<evidence type="ECO:0000256" key="1">
    <source>
        <dbReference type="ARBA" id="ARBA00022801"/>
    </source>
</evidence>
<reference evidence="3 4" key="1">
    <citation type="submission" date="2021-03" db="EMBL/GenBank/DDBJ databases">
        <title>Sequencing the genomes of 1000 actinobacteria strains.</title>
        <authorList>
            <person name="Klenk H.-P."/>
        </authorList>
    </citation>
    <scope>NUCLEOTIDE SEQUENCE [LARGE SCALE GENOMIC DNA]</scope>
    <source>
        <strain evidence="3 4">DSM 44580</strain>
    </source>
</reference>
<evidence type="ECO:0000259" key="2">
    <source>
        <dbReference type="Pfam" id="PF07859"/>
    </source>
</evidence>
<evidence type="ECO:0000313" key="4">
    <source>
        <dbReference type="Proteomes" id="UP001519363"/>
    </source>
</evidence>
<dbReference type="EC" id="3.1.1.-" evidence="3"/>
<sequence length="317" mass="33510">MTVHPLVRLGLWALPRVPTPPMRSLADYRAWDAKTYRVIHALTATPPSLARISAHRVPVAGGEVLVRVYRPHGQGPFGGHVFGHGGAFWLGSVDSTDPLCRAYSAHARRVVVSVGYRLAPEHPFPVPVEDFHTAYRWVLEHAAALEVDKTRVSVGGVSAGAGLAAATTLLARERGTAPPTAQVLEIPFLDCTLDTARDTGFGLSTVELKAAADLYTGGDEATARAASPALAQDLRGLPPTLVTTCEYDALRGTGEAYARRLAEAGVEVSTLAGPGHIHGSSYLTRFMPSARRYVDGVVAFLRERADGHGGGGGGGRV</sequence>
<name>A0ABS5A7Q3_9PSEU</name>
<dbReference type="Pfam" id="PF07859">
    <property type="entry name" value="Abhydrolase_3"/>
    <property type="match status" value="1"/>
</dbReference>
<dbReference type="EMBL" id="JAGIOO010000001">
    <property type="protein sequence ID" value="MBP2472621.1"/>
    <property type="molecule type" value="Genomic_DNA"/>
</dbReference>
<protein>
    <submittedName>
        <fullName evidence="3">Acetyl esterase</fullName>
        <ecNumber evidence="3">3.1.1.-</ecNumber>
    </submittedName>
</protein>
<comment type="caution">
    <text evidence="3">The sequence shown here is derived from an EMBL/GenBank/DDBJ whole genome shotgun (WGS) entry which is preliminary data.</text>
</comment>